<dbReference type="GO" id="GO:0007188">
    <property type="term" value="P:adenylate cyclase-modulating G protein-coupled receptor signaling pathway"/>
    <property type="evidence" value="ECO:0007669"/>
    <property type="project" value="TreeGrafter"/>
</dbReference>
<keyword evidence="3 5" id="KW-0342">GTP-binding</keyword>
<organism evidence="8 9">
    <name type="scientific">Hydnum rufescens UP504</name>
    <dbReference type="NCBI Taxonomy" id="1448309"/>
    <lineage>
        <taxon>Eukaryota</taxon>
        <taxon>Fungi</taxon>
        <taxon>Dikarya</taxon>
        <taxon>Basidiomycota</taxon>
        <taxon>Agaricomycotina</taxon>
        <taxon>Agaricomycetes</taxon>
        <taxon>Cantharellales</taxon>
        <taxon>Hydnaceae</taxon>
        <taxon>Hydnum</taxon>
    </lineage>
</organism>
<evidence type="ECO:0000313" key="9">
    <source>
        <dbReference type="Proteomes" id="UP000886523"/>
    </source>
</evidence>
<dbReference type="SUPFAM" id="SSF52540">
    <property type="entry name" value="P-loop containing nucleoside triphosphate hydrolases"/>
    <property type="match status" value="1"/>
</dbReference>
<dbReference type="Pfam" id="PF00503">
    <property type="entry name" value="G-alpha"/>
    <property type="match status" value="1"/>
</dbReference>
<dbReference type="AlphaFoldDB" id="A0A9P6AZ49"/>
<evidence type="ECO:0000313" key="8">
    <source>
        <dbReference type="EMBL" id="KAF9514520.1"/>
    </source>
</evidence>
<keyword evidence="4" id="KW-0807">Transducer</keyword>
<dbReference type="PRINTS" id="PR00318">
    <property type="entry name" value="GPROTEINA"/>
</dbReference>
<keyword evidence="9" id="KW-1185">Reference proteome</keyword>
<dbReference type="InterPro" id="IPR027417">
    <property type="entry name" value="P-loop_NTPase"/>
</dbReference>
<dbReference type="PANTHER" id="PTHR10218">
    <property type="entry name" value="GTP-BINDING PROTEIN ALPHA SUBUNIT"/>
    <property type="match status" value="1"/>
</dbReference>
<dbReference type="GO" id="GO:0031683">
    <property type="term" value="F:G-protein beta/gamma-subunit complex binding"/>
    <property type="evidence" value="ECO:0007669"/>
    <property type="project" value="InterPro"/>
</dbReference>
<comment type="caution">
    <text evidence="8">The sequence shown here is derived from an EMBL/GenBank/DDBJ whole genome shotgun (WGS) entry which is preliminary data.</text>
</comment>
<dbReference type="GO" id="GO:0005737">
    <property type="term" value="C:cytoplasm"/>
    <property type="evidence" value="ECO:0007669"/>
    <property type="project" value="TreeGrafter"/>
</dbReference>
<keyword evidence="1 6" id="KW-0479">Metal-binding</keyword>
<proteinExistence type="predicted"/>
<dbReference type="GO" id="GO:0046872">
    <property type="term" value="F:metal ion binding"/>
    <property type="evidence" value="ECO:0007669"/>
    <property type="project" value="UniProtKB-KW"/>
</dbReference>
<dbReference type="Proteomes" id="UP000886523">
    <property type="component" value="Unassembled WGS sequence"/>
</dbReference>
<dbReference type="Gene3D" id="3.40.50.300">
    <property type="entry name" value="P-loop containing nucleotide triphosphate hydrolases"/>
    <property type="match status" value="2"/>
</dbReference>
<dbReference type="InterPro" id="IPR011025">
    <property type="entry name" value="GproteinA_insert"/>
</dbReference>
<evidence type="ECO:0000256" key="6">
    <source>
        <dbReference type="PIRSR" id="PIRSR601019-2"/>
    </source>
</evidence>
<dbReference type="EMBL" id="MU128960">
    <property type="protein sequence ID" value="KAF9514520.1"/>
    <property type="molecule type" value="Genomic_DNA"/>
</dbReference>
<dbReference type="GO" id="GO:0005525">
    <property type="term" value="F:GTP binding"/>
    <property type="evidence" value="ECO:0007669"/>
    <property type="project" value="UniProtKB-KW"/>
</dbReference>
<name>A0A9P6AZ49_9AGAM</name>
<evidence type="ECO:0000256" key="5">
    <source>
        <dbReference type="PIRSR" id="PIRSR601019-1"/>
    </source>
</evidence>
<dbReference type="SMART" id="SM00275">
    <property type="entry name" value="G_alpha"/>
    <property type="match status" value="1"/>
</dbReference>
<feature type="binding site" evidence="6">
    <location>
        <position position="284"/>
    </location>
    <ligand>
        <name>Mg(2+)</name>
        <dbReference type="ChEBI" id="CHEBI:18420"/>
    </ligand>
</feature>
<dbReference type="GO" id="GO:0001664">
    <property type="term" value="F:G protein-coupled receptor binding"/>
    <property type="evidence" value="ECO:0007669"/>
    <property type="project" value="TreeGrafter"/>
</dbReference>
<gene>
    <name evidence="8" type="ORF">BS47DRAFT_1328920</name>
</gene>
<sequence>MPSADIDDDPLSRALAEERARDSPQERKERLEREAKARFQSQQIDEQIDEDREKAKRDSAIEILLLGQSESGKSTTLKQFQILADQDAFRSQRGVWRYIVYLNLIRSVRKLLTIVSQWRESGQDIPDLDEAFLAAQDNRFLQIQLRLSPLLQIERGLVKSMGLPDDSLPGSPSFPSSPIQDQEYFVRPNTGWMSNLLGRWSGNRVTQIHGSIDPDDPDDPGHIVAACGVDIMELWNSPFVQAVLQQGSLRIEDEGGFFLNDIERVTSPDFVPSDSDIVRCRLKTIGISKHEFVLNRVDPLARTTHIRIYDVGGARSQRATWAPYFDSVKILLFLAPISAFDQYLEEDPRVNRIKDSLELWKSLTSNSILKDVPIVLFLNKCDLLRAKLDSNVFLNKHITSYNGPNDFQNVAEYLLKRFEKIGRNTFPSRDIHVHFTTATDTSSTCSILARVSDLVIREQLRDMRLLS</sequence>
<dbReference type="PROSITE" id="PS51882">
    <property type="entry name" value="G_ALPHA"/>
    <property type="match status" value="1"/>
</dbReference>
<dbReference type="GO" id="GO:0003924">
    <property type="term" value="F:GTPase activity"/>
    <property type="evidence" value="ECO:0007669"/>
    <property type="project" value="InterPro"/>
</dbReference>
<evidence type="ECO:0000256" key="7">
    <source>
        <dbReference type="SAM" id="MobiDB-lite"/>
    </source>
</evidence>
<keyword evidence="2 5" id="KW-0547">Nucleotide-binding</keyword>
<keyword evidence="6" id="KW-0460">Magnesium</keyword>
<dbReference type="FunFam" id="3.40.50.300:FF:000692">
    <property type="entry name" value="Guanine nucleotide-binding protein subunit alpha"/>
    <property type="match status" value="1"/>
</dbReference>
<protein>
    <submittedName>
        <fullName evidence="8">Uncharacterized protein</fullName>
    </submittedName>
</protein>
<evidence type="ECO:0000256" key="1">
    <source>
        <dbReference type="ARBA" id="ARBA00022723"/>
    </source>
</evidence>
<dbReference type="OrthoDB" id="5817230at2759"/>
<dbReference type="InterPro" id="IPR001019">
    <property type="entry name" value="Gprotein_alpha_su"/>
</dbReference>
<feature type="binding site" evidence="5">
    <location>
        <position position="438"/>
    </location>
    <ligand>
        <name>GTP</name>
        <dbReference type="ChEBI" id="CHEBI:37565"/>
    </ligand>
</feature>
<dbReference type="PANTHER" id="PTHR10218:SF360">
    <property type="entry name" value="GUANINE NUCLEOTIDE-BINDING PROTEIN SUBUNIT ALPHA HOMOLOG"/>
    <property type="match status" value="1"/>
</dbReference>
<reference evidence="8" key="1">
    <citation type="journal article" date="2020" name="Nat. Commun.">
        <title>Large-scale genome sequencing of mycorrhizal fungi provides insights into the early evolution of symbiotic traits.</title>
        <authorList>
            <person name="Miyauchi S."/>
            <person name="Kiss E."/>
            <person name="Kuo A."/>
            <person name="Drula E."/>
            <person name="Kohler A."/>
            <person name="Sanchez-Garcia M."/>
            <person name="Morin E."/>
            <person name="Andreopoulos B."/>
            <person name="Barry K.W."/>
            <person name="Bonito G."/>
            <person name="Buee M."/>
            <person name="Carver A."/>
            <person name="Chen C."/>
            <person name="Cichocki N."/>
            <person name="Clum A."/>
            <person name="Culley D."/>
            <person name="Crous P.W."/>
            <person name="Fauchery L."/>
            <person name="Girlanda M."/>
            <person name="Hayes R.D."/>
            <person name="Keri Z."/>
            <person name="LaButti K."/>
            <person name="Lipzen A."/>
            <person name="Lombard V."/>
            <person name="Magnuson J."/>
            <person name="Maillard F."/>
            <person name="Murat C."/>
            <person name="Nolan M."/>
            <person name="Ohm R.A."/>
            <person name="Pangilinan J."/>
            <person name="Pereira M.F."/>
            <person name="Perotto S."/>
            <person name="Peter M."/>
            <person name="Pfister S."/>
            <person name="Riley R."/>
            <person name="Sitrit Y."/>
            <person name="Stielow J.B."/>
            <person name="Szollosi G."/>
            <person name="Zifcakova L."/>
            <person name="Stursova M."/>
            <person name="Spatafora J.W."/>
            <person name="Tedersoo L."/>
            <person name="Vaario L.M."/>
            <person name="Yamada A."/>
            <person name="Yan M."/>
            <person name="Wang P."/>
            <person name="Xu J."/>
            <person name="Bruns T."/>
            <person name="Baldrian P."/>
            <person name="Vilgalys R."/>
            <person name="Dunand C."/>
            <person name="Henrissat B."/>
            <person name="Grigoriev I.V."/>
            <person name="Hibbett D."/>
            <person name="Nagy L.G."/>
            <person name="Martin F.M."/>
        </authorList>
    </citation>
    <scope>NUCLEOTIDE SEQUENCE</scope>
    <source>
        <strain evidence="8">UP504</strain>
    </source>
</reference>
<feature type="binding site" evidence="5">
    <location>
        <begin position="379"/>
        <end position="382"/>
    </location>
    <ligand>
        <name>GTP</name>
        <dbReference type="ChEBI" id="CHEBI:37565"/>
    </ligand>
</feature>
<dbReference type="GO" id="GO:0005834">
    <property type="term" value="C:heterotrimeric G-protein complex"/>
    <property type="evidence" value="ECO:0007669"/>
    <property type="project" value="TreeGrafter"/>
</dbReference>
<feature type="region of interest" description="Disordered" evidence="7">
    <location>
        <begin position="1"/>
        <end position="53"/>
    </location>
</feature>
<evidence type="ECO:0000256" key="3">
    <source>
        <dbReference type="ARBA" id="ARBA00023134"/>
    </source>
</evidence>
<feature type="compositionally biased region" description="Basic and acidic residues" evidence="7">
    <location>
        <begin position="15"/>
        <end position="37"/>
    </location>
</feature>
<evidence type="ECO:0000256" key="4">
    <source>
        <dbReference type="ARBA" id="ARBA00023224"/>
    </source>
</evidence>
<evidence type="ECO:0000256" key="2">
    <source>
        <dbReference type="ARBA" id="ARBA00022741"/>
    </source>
</evidence>
<dbReference type="SUPFAM" id="SSF47895">
    <property type="entry name" value="Transducin (alpha subunit), insertion domain"/>
    <property type="match status" value="1"/>
</dbReference>
<accession>A0A9P6AZ49</accession>